<dbReference type="EMBL" id="CP000528">
    <property type="protein sequence ID" value="ABM30088.1"/>
    <property type="molecule type" value="Genomic_DNA"/>
</dbReference>
<dbReference type="KEGG" id="dvl:Dvul_3077"/>
<feature type="domain" description="Ice-binding protein C-terminal" evidence="2">
    <location>
        <begin position="260"/>
        <end position="286"/>
    </location>
</feature>
<keyword evidence="3" id="KW-0614">Plasmid</keyword>
<feature type="chain" id="PRO_5002604592" description="Ice-binding protein C-terminal domain-containing protein" evidence="1">
    <location>
        <begin position="24"/>
        <end position="288"/>
    </location>
</feature>
<evidence type="ECO:0000256" key="1">
    <source>
        <dbReference type="SAM" id="SignalP"/>
    </source>
</evidence>
<organism evidence="3 4">
    <name type="scientific">Nitratidesulfovibrio vulgaris (strain DP4)</name>
    <name type="common">Desulfovibrio vulgaris</name>
    <dbReference type="NCBI Taxonomy" id="391774"/>
    <lineage>
        <taxon>Bacteria</taxon>
        <taxon>Pseudomonadati</taxon>
        <taxon>Thermodesulfobacteriota</taxon>
        <taxon>Desulfovibrionia</taxon>
        <taxon>Desulfovibrionales</taxon>
        <taxon>Desulfovibrionaceae</taxon>
        <taxon>Nitratidesulfovibrio</taxon>
    </lineage>
</organism>
<dbReference type="Proteomes" id="UP000009173">
    <property type="component" value="Plasmid pDVUL01"/>
</dbReference>
<evidence type="ECO:0000313" key="4">
    <source>
        <dbReference type="Proteomes" id="UP000009173"/>
    </source>
</evidence>
<name>A0A0H3ACF0_NITV4</name>
<sequence precursor="true">MKRLALIALTLLFPLLLQTAASAAVVPSWTYTVDGAFVEWTNSRNDTNVPGDPNNGITGIGSKSLTYLFDGGVMLPAPVTTPGFSTLRWGDYTYSNRNGYVFQNGATTSSISIAPTVGGTLITGGAAVNGLVLSHSNKAIAGDSITLQSGTARAILQLIPQLPGATSLPVFSTTLDFKFFETPNTGSTQQDVFVLMNPEVTQETFHFYGIDYVMDFTKSFSPIPLAYRTLLGLPADAVGWLTSEGVTTTHQTLLSITALPTPEPASAVLMLMGLGGLGMMMRRARRTA</sequence>
<reference evidence="4" key="1">
    <citation type="journal article" date="2009" name="Environ. Microbiol.">
        <title>Contribution of mobile genetic elements to Desulfovibrio vulgaris genome plasticity.</title>
        <authorList>
            <person name="Walker C.B."/>
            <person name="Stolyar S."/>
            <person name="Chivian D."/>
            <person name="Pinel N."/>
            <person name="Gabster J.A."/>
            <person name="Dehal P.S."/>
            <person name="He Z."/>
            <person name="Yang Z.K."/>
            <person name="Yen H.C."/>
            <person name="Zhou J."/>
            <person name="Wall J.D."/>
            <person name="Hazen T.C."/>
            <person name="Arkin A.P."/>
            <person name="Stahl D.A."/>
        </authorList>
    </citation>
    <scope>NUCLEOTIDE SEQUENCE [LARGE SCALE GENOMIC DNA]</scope>
    <source>
        <strain evidence="4">DP4</strain>
    </source>
</reference>
<feature type="signal peptide" evidence="1">
    <location>
        <begin position="1"/>
        <end position="23"/>
    </location>
</feature>
<dbReference type="NCBIfam" id="TIGR02595">
    <property type="entry name" value="PEP_CTERM"/>
    <property type="match status" value="1"/>
</dbReference>
<dbReference type="RefSeq" id="WP_011787320.1">
    <property type="nucleotide sequence ID" value="NC_008741.1"/>
</dbReference>
<accession>A0A0H3ACF0</accession>
<evidence type="ECO:0000259" key="2">
    <source>
        <dbReference type="Pfam" id="PF07589"/>
    </source>
</evidence>
<keyword evidence="1" id="KW-0732">Signal</keyword>
<dbReference type="AlphaFoldDB" id="A0A0H3ACF0"/>
<dbReference type="InterPro" id="IPR013424">
    <property type="entry name" value="Ice-binding_C"/>
</dbReference>
<proteinExistence type="predicted"/>
<dbReference type="HOGENOM" id="CLU_084714_0_0_7"/>
<geneLocation type="plasmid" evidence="3 4">
    <name>pDVUL01</name>
</geneLocation>
<protein>
    <recommendedName>
        <fullName evidence="2">Ice-binding protein C-terminal domain-containing protein</fullName>
    </recommendedName>
</protein>
<evidence type="ECO:0000313" key="3">
    <source>
        <dbReference type="EMBL" id="ABM30088.1"/>
    </source>
</evidence>
<dbReference type="NCBIfam" id="NF038125">
    <property type="entry name" value="PEP_CTERM_THxN"/>
    <property type="match status" value="1"/>
</dbReference>
<dbReference type="Pfam" id="PF07589">
    <property type="entry name" value="PEP-CTERM"/>
    <property type="match status" value="1"/>
</dbReference>
<gene>
    <name evidence="3" type="ordered locus">Dvul_3077</name>
</gene>